<feature type="transmembrane region" description="Helical" evidence="1">
    <location>
        <begin position="346"/>
        <end position="368"/>
    </location>
</feature>
<keyword evidence="1" id="KW-0472">Membrane</keyword>
<evidence type="ECO:0000313" key="3">
    <source>
        <dbReference type="EMBL" id="MBT1688155.1"/>
    </source>
</evidence>
<dbReference type="GO" id="GO:0016747">
    <property type="term" value="F:acyltransferase activity, transferring groups other than amino-acyl groups"/>
    <property type="evidence" value="ECO:0007669"/>
    <property type="project" value="InterPro"/>
</dbReference>
<organism evidence="3 4">
    <name type="scientific">Dawidia soli</name>
    <dbReference type="NCBI Taxonomy" id="2782352"/>
    <lineage>
        <taxon>Bacteria</taxon>
        <taxon>Pseudomonadati</taxon>
        <taxon>Bacteroidota</taxon>
        <taxon>Cytophagia</taxon>
        <taxon>Cytophagales</taxon>
        <taxon>Chryseotaleaceae</taxon>
        <taxon>Dawidia</taxon>
    </lineage>
</organism>
<feature type="transmembrane region" description="Helical" evidence="1">
    <location>
        <begin position="95"/>
        <end position="115"/>
    </location>
</feature>
<sequence length="380" mass="44013">MQETIPRKRYFENLDGLRFLLALVVFLSHSQFGAALKEVCNSDFLKRFIEVFTTGYYGVSFFFVLSGFLITYLMLEEQETTSYFNVRNFYIRRILRIWPVYYAALLFSFVLYPLVKVYVGYTDQNPYNFLYQAFFLANFDSIHVREAGLADVAPMMVGINWSVSVEEQFYVVWPLLFLVFRGKKFIVAVVITFITSCLFRGADISPAALYYHTLSMAADLALGAGFAYLAFYREAAVIGFFKRLPRIAVILAYAAGILFMMYRDRLLPGLHGLVFPRVINTLFYSFIILEQCYSPHSFYKFSHAKRMSSFGKYTYALYMLHPIGIQAAIILFRYAGLDRETSFGMAMLYVLIALLVAMPLSMASYHLMEKKFLALRKKFY</sequence>
<comment type="caution">
    <text evidence="3">The sequence shown here is derived from an EMBL/GenBank/DDBJ whole genome shotgun (WGS) entry which is preliminary data.</text>
</comment>
<feature type="transmembrane region" description="Helical" evidence="1">
    <location>
        <begin position="185"/>
        <end position="202"/>
    </location>
</feature>
<keyword evidence="3" id="KW-0808">Transferase</keyword>
<dbReference type="PANTHER" id="PTHR23028:SF53">
    <property type="entry name" value="ACYL_TRANSF_3 DOMAIN-CONTAINING PROTEIN"/>
    <property type="match status" value="1"/>
</dbReference>
<feature type="transmembrane region" description="Helical" evidence="1">
    <location>
        <begin position="16"/>
        <end position="36"/>
    </location>
</feature>
<evidence type="ECO:0000313" key="4">
    <source>
        <dbReference type="Proteomes" id="UP001319180"/>
    </source>
</evidence>
<dbReference type="GO" id="GO:0000271">
    <property type="term" value="P:polysaccharide biosynthetic process"/>
    <property type="evidence" value="ECO:0007669"/>
    <property type="project" value="TreeGrafter"/>
</dbReference>
<dbReference type="InterPro" id="IPR002656">
    <property type="entry name" value="Acyl_transf_3_dom"/>
</dbReference>
<dbReference type="AlphaFoldDB" id="A0AAP2DCE8"/>
<feature type="transmembrane region" description="Helical" evidence="1">
    <location>
        <begin position="208"/>
        <end position="232"/>
    </location>
</feature>
<keyword evidence="1" id="KW-0812">Transmembrane</keyword>
<dbReference type="RefSeq" id="WP_254091382.1">
    <property type="nucleotide sequence ID" value="NZ_JAHESC010000023.1"/>
</dbReference>
<dbReference type="EMBL" id="JAHESC010000023">
    <property type="protein sequence ID" value="MBT1688155.1"/>
    <property type="molecule type" value="Genomic_DNA"/>
</dbReference>
<dbReference type="InterPro" id="IPR050879">
    <property type="entry name" value="Acyltransferase_3"/>
</dbReference>
<proteinExistence type="predicted"/>
<accession>A0AAP2DCE8</accession>
<feature type="transmembrane region" description="Helical" evidence="1">
    <location>
        <begin position="159"/>
        <end position="178"/>
    </location>
</feature>
<feature type="domain" description="Acyltransferase 3" evidence="2">
    <location>
        <begin position="12"/>
        <end position="362"/>
    </location>
</feature>
<dbReference type="Pfam" id="PF01757">
    <property type="entry name" value="Acyl_transf_3"/>
    <property type="match status" value="1"/>
</dbReference>
<keyword evidence="1" id="KW-1133">Transmembrane helix</keyword>
<keyword evidence="4" id="KW-1185">Reference proteome</keyword>
<dbReference type="GO" id="GO:0016020">
    <property type="term" value="C:membrane"/>
    <property type="evidence" value="ECO:0007669"/>
    <property type="project" value="TreeGrafter"/>
</dbReference>
<reference evidence="3 4" key="1">
    <citation type="submission" date="2021-05" db="EMBL/GenBank/DDBJ databases">
        <title>A Polyphasic approach of four new species of the genus Ohtaekwangia: Ohtaekwangia histidinii sp. nov., Ohtaekwangia cretensis sp. nov., Ohtaekwangia indiensis sp. nov., Ohtaekwangia reichenbachii sp. nov. from diverse environment.</title>
        <authorList>
            <person name="Octaviana S."/>
        </authorList>
    </citation>
    <scope>NUCLEOTIDE SEQUENCE [LARGE SCALE GENOMIC DNA]</scope>
    <source>
        <strain evidence="3 4">PWU37</strain>
    </source>
</reference>
<evidence type="ECO:0000259" key="2">
    <source>
        <dbReference type="Pfam" id="PF01757"/>
    </source>
</evidence>
<gene>
    <name evidence="3" type="ORF">KK078_16410</name>
</gene>
<keyword evidence="3" id="KW-0012">Acyltransferase</keyword>
<feature type="transmembrane region" description="Helical" evidence="1">
    <location>
        <begin position="274"/>
        <end position="294"/>
    </location>
</feature>
<feature type="transmembrane region" description="Helical" evidence="1">
    <location>
        <begin position="244"/>
        <end position="262"/>
    </location>
</feature>
<feature type="transmembrane region" description="Helical" evidence="1">
    <location>
        <begin position="56"/>
        <end position="75"/>
    </location>
</feature>
<protein>
    <submittedName>
        <fullName evidence="3">Acyltransferase</fullName>
    </submittedName>
</protein>
<name>A0AAP2DCE8_9BACT</name>
<dbReference type="Proteomes" id="UP001319180">
    <property type="component" value="Unassembled WGS sequence"/>
</dbReference>
<dbReference type="PANTHER" id="PTHR23028">
    <property type="entry name" value="ACETYLTRANSFERASE"/>
    <property type="match status" value="1"/>
</dbReference>
<feature type="transmembrane region" description="Helical" evidence="1">
    <location>
        <begin position="315"/>
        <end position="334"/>
    </location>
</feature>
<evidence type="ECO:0000256" key="1">
    <source>
        <dbReference type="SAM" id="Phobius"/>
    </source>
</evidence>